<dbReference type="InterPro" id="IPR048228">
    <property type="entry name" value="HelD_bacillota"/>
</dbReference>
<dbReference type="EMBL" id="JQBZ01000025">
    <property type="protein sequence ID" value="KRN89086.1"/>
    <property type="molecule type" value="Genomic_DNA"/>
</dbReference>
<evidence type="ECO:0000256" key="3">
    <source>
        <dbReference type="ARBA" id="ARBA00022806"/>
    </source>
</evidence>
<organism evidence="7 8">
    <name type="scientific">Ligilactobacillus ceti DSM 22408</name>
    <dbReference type="NCBI Taxonomy" id="1122146"/>
    <lineage>
        <taxon>Bacteria</taxon>
        <taxon>Bacillati</taxon>
        <taxon>Bacillota</taxon>
        <taxon>Bacilli</taxon>
        <taxon>Lactobacillales</taxon>
        <taxon>Lactobacillaceae</taxon>
        <taxon>Ligilactobacillus</taxon>
    </lineage>
</organism>
<dbReference type="PATRIC" id="fig|1122146.4.peg.1094"/>
<feature type="domain" description="UvrD-like helicase ATP-binding" evidence="6">
    <location>
        <begin position="207"/>
        <end position="604"/>
    </location>
</feature>
<sequence>MDPLNKQKEQDHLKSVHQEIVQRYDDLTEEYEQAHTETTLVENNYTQNTKINTFEIDDQMETNAEVQQQKQLVAKNLLSEKILEQQLHQLNLLKDSPYFGRIDINEDGDHEKLYIGTSSFIDENDDFLVYDWRAPISSIYYNGTLGAVTYDTPRGKQAAELTKKRQFNIKNGKLISMFDTNEVVGDEILQNALGQNSAEYMQNIVATIQQEQNAIIRDTTSNLLLVQGVAGSGKTSAILQRIAYLLYHSRKELSAEQIVLFSPNLLFSNYISQVLPSLGEKNMRQVTLAEFLAQRLQGLHVETLFKAYENQMTAKANPHLATLDTKITELTHNAKISADFMEQIKHYATTLNPIDFQFCDIILDSKIVFSAAQIKEFYASTAENLAPQQRFLETKDLLFKALKDQVITEMSSDWVYDQIESLSDSEYHDYLIGKQRSAFQEIADEQAYIAKQIVENKYAKIYDAIYNDFFFDVYAQYADFLQFVATDSEAAPLIVRLFNEQIEMHKIALDDCAPVLYLRDLLTGSGQNHSIAHLFIDEMQDYTLAQLIYLKHAFPNAKLTLLGDSEQALFNELVLPADLLNEIQSNLNISKAKIVQLKQSYRSTQEITEFTKALLPDGDEITSFARNGNKPLVIRTSDRKNRDLALKEQLKSLLKKYPKVALITRDLSESKKLAKKLQVNFPVTLLKDNDRNLPDGLCILPIYLAKGLEFDAVVMTNLTPELYQDNHDLGILYTICSRAMHELVLITSADLPPLLQKIPFELYTSEFYF</sequence>
<dbReference type="RefSeq" id="WP_027107485.1">
    <property type="nucleotide sequence ID" value="NZ_JQBZ01000025.1"/>
</dbReference>
<evidence type="ECO:0000256" key="2">
    <source>
        <dbReference type="ARBA" id="ARBA00022801"/>
    </source>
</evidence>
<dbReference type="GO" id="GO:0000725">
    <property type="term" value="P:recombinational repair"/>
    <property type="evidence" value="ECO:0007669"/>
    <property type="project" value="TreeGrafter"/>
</dbReference>
<dbReference type="PANTHER" id="PTHR11070:SF17">
    <property type="entry name" value="DNA HELICASE IV"/>
    <property type="match status" value="1"/>
</dbReference>
<dbReference type="OrthoDB" id="9787585at2"/>
<dbReference type="STRING" id="1122146.IV53_GL001059"/>
<dbReference type="eggNOG" id="COG3973">
    <property type="taxonomic scope" value="Bacteria"/>
</dbReference>
<dbReference type="Pfam" id="PF13245">
    <property type="entry name" value="AAA_19"/>
    <property type="match status" value="1"/>
</dbReference>
<dbReference type="NCBIfam" id="NF041464">
    <property type="entry name" value="HelD_BACSU"/>
    <property type="match status" value="1"/>
</dbReference>
<feature type="binding site" evidence="5">
    <location>
        <begin position="228"/>
        <end position="235"/>
    </location>
    <ligand>
        <name>ATP</name>
        <dbReference type="ChEBI" id="CHEBI:30616"/>
    </ligand>
</feature>
<dbReference type="GO" id="GO:0005829">
    <property type="term" value="C:cytosol"/>
    <property type="evidence" value="ECO:0007669"/>
    <property type="project" value="TreeGrafter"/>
</dbReference>
<dbReference type="InterPro" id="IPR027785">
    <property type="entry name" value="UvrD-like_helicase_C"/>
</dbReference>
<dbReference type="Gene3D" id="3.40.50.300">
    <property type="entry name" value="P-loop containing nucleotide triphosphate hydrolases"/>
    <property type="match status" value="2"/>
</dbReference>
<evidence type="ECO:0000256" key="4">
    <source>
        <dbReference type="ARBA" id="ARBA00022840"/>
    </source>
</evidence>
<dbReference type="Proteomes" id="UP000051500">
    <property type="component" value="Unassembled WGS sequence"/>
</dbReference>
<accession>A0A0R2KIA4</accession>
<keyword evidence="4 5" id="KW-0067">ATP-binding</keyword>
<evidence type="ECO:0000256" key="5">
    <source>
        <dbReference type="PROSITE-ProRule" id="PRU00560"/>
    </source>
</evidence>
<keyword evidence="2 5" id="KW-0378">Hydrolase</keyword>
<proteinExistence type="predicted"/>
<dbReference type="GO" id="GO:0003677">
    <property type="term" value="F:DNA binding"/>
    <property type="evidence" value="ECO:0007669"/>
    <property type="project" value="InterPro"/>
</dbReference>
<dbReference type="GO" id="GO:0005524">
    <property type="term" value="F:ATP binding"/>
    <property type="evidence" value="ECO:0007669"/>
    <property type="project" value="UniProtKB-UniRule"/>
</dbReference>
<dbReference type="InterPro" id="IPR014016">
    <property type="entry name" value="UvrD-like_ATP-bd"/>
</dbReference>
<dbReference type="InterPro" id="IPR027417">
    <property type="entry name" value="P-loop_NTPase"/>
</dbReference>
<evidence type="ECO:0000256" key="1">
    <source>
        <dbReference type="ARBA" id="ARBA00022741"/>
    </source>
</evidence>
<dbReference type="PANTHER" id="PTHR11070">
    <property type="entry name" value="UVRD / RECB / PCRA DNA HELICASE FAMILY MEMBER"/>
    <property type="match status" value="1"/>
</dbReference>
<dbReference type="InterPro" id="IPR000212">
    <property type="entry name" value="DNA_helicase_UvrD/REP"/>
</dbReference>
<dbReference type="GO" id="GO:0016787">
    <property type="term" value="F:hydrolase activity"/>
    <property type="evidence" value="ECO:0007669"/>
    <property type="project" value="UniProtKB-UniRule"/>
</dbReference>
<comment type="caution">
    <text evidence="7">The sequence shown here is derived from an EMBL/GenBank/DDBJ whole genome shotgun (WGS) entry which is preliminary data.</text>
</comment>
<evidence type="ECO:0000313" key="7">
    <source>
        <dbReference type="EMBL" id="KRN89086.1"/>
    </source>
</evidence>
<keyword evidence="8" id="KW-1185">Reference proteome</keyword>
<reference evidence="7 8" key="1">
    <citation type="journal article" date="2015" name="Genome Announc.">
        <title>Expanding the biotechnology potential of lactobacilli through comparative genomics of 213 strains and associated genera.</title>
        <authorList>
            <person name="Sun Z."/>
            <person name="Harris H.M."/>
            <person name="McCann A."/>
            <person name="Guo C."/>
            <person name="Argimon S."/>
            <person name="Zhang W."/>
            <person name="Yang X."/>
            <person name="Jeffery I.B."/>
            <person name="Cooney J.C."/>
            <person name="Kagawa T.F."/>
            <person name="Liu W."/>
            <person name="Song Y."/>
            <person name="Salvetti E."/>
            <person name="Wrobel A."/>
            <person name="Rasinkangas P."/>
            <person name="Parkhill J."/>
            <person name="Rea M.C."/>
            <person name="O'Sullivan O."/>
            <person name="Ritari J."/>
            <person name="Douillard F.P."/>
            <person name="Paul Ross R."/>
            <person name="Yang R."/>
            <person name="Briner A.E."/>
            <person name="Felis G.E."/>
            <person name="de Vos W.M."/>
            <person name="Barrangou R."/>
            <person name="Klaenhammer T.R."/>
            <person name="Caufield P.W."/>
            <person name="Cui Y."/>
            <person name="Zhang H."/>
            <person name="O'Toole P.W."/>
        </authorList>
    </citation>
    <scope>NUCLEOTIDE SEQUENCE [LARGE SCALE GENOMIC DNA]</scope>
    <source>
        <strain evidence="7 8">DSM 22408</strain>
    </source>
</reference>
<keyword evidence="1 5" id="KW-0547">Nucleotide-binding</keyword>
<dbReference type="SUPFAM" id="SSF52540">
    <property type="entry name" value="P-loop containing nucleoside triphosphate hydrolases"/>
    <property type="match status" value="1"/>
</dbReference>
<gene>
    <name evidence="7" type="ORF">IV53_GL001059</name>
</gene>
<evidence type="ECO:0000259" key="6">
    <source>
        <dbReference type="PROSITE" id="PS51198"/>
    </source>
</evidence>
<dbReference type="AlphaFoldDB" id="A0A0R2KIA4"/>
<dbReference type="GO" id="GO:0043138">
    <property type="term" value="F:3'-5' DNA helicase activity"/>
    <property type="evidence" value="ECO:0007669"/>
    <property type="project" value="TreeGrafter"/>
</dbReference>
<evidence type="ECO:0000313" key="8">
    <source>
        <dbReference type="Proteomes" id="UP000051500"/>
    </source>
</evidence>
<name>A0A0R2KIA4_9LACO</name>
<protein>
    <submittedName>
        <fullName evidence="7">ATP-dependent DNA helicase</fullName>
    </submittedName>
</protein>
<dbReference type="Pfam" id="PF13538">
    <property type="entry name" value="UvrD_C_2"/>
    <property type="match status" value="1"/>
</dbReference>
<keyword evidence="3 5" id="KW-0347">Helicase</keyword>
<dbReference type="PROSITE" id="PS51198">
    <property type="entry name" value="UVRD_HELICASE_ATP_BIND"/>
    <property type="match status" value="1"/>
</dbReference>